<feature type="region of interest" description="Disordered" evidence="1">
    <location>
        <begin position="416"/>
        <end position="449"/>
    </location>
</feature>
<dbReference type="GO" id="GO:0004767">
    <property type="term" value="F:sphingomyelin phosphodiesterase activity"/>
    <property type="evidence" value="ECO:0007669"/>
    <property type="project" value="InterPro"/>
</dbReference>
<dbReference type="OrthoDB" id="40902at2759"/>
<reference evidence="2 3" key="1">
    <citation type="submission" date="2017-12" db="EMBL/GenBank/DDBJ databases">
        <title>Sequencing, de novo assembly and annotation of complete genome of a new Thraustochytrid species, strain FCC1311.</title>
        <authorList>
            <person name="Sedici K."/>
            <person name="Godart F."/>
            <person name="Aiese Cigliano R."/>
            <person name="Sanseverino W."/>
            <person name="Barakat M."/>
            <person name="Ortet P."/>
            <person name="Marechal E."/>
            <person name="Cagnac O."/>
            <person name="Amato A."/>
        </authorList>
    </citation>
    <scope>NUCLEOTIDE SEQUENCE [LARGE SCALE GENOMIC DNA]</scope>
</reference>
<dbReference type="SUPFAM" id="SSF56219">
    <property type="entry name" value="DNase I-like"/>
    <property type="match status" value="1"/>
</dbReference>
<proteinExistence type="predicted"/>
<name>A0A2R5GBD4_9STRA</name>
<protein>
    <submittedName>
        <fullName evidence="2">Uncharacterized protein</fullName>
    </submittedName>
</protein>
<dbReference type="InParanoid" id="A0A2R5GBD4"/>
<gene>
    <name evidence="2" type="ORF">FCC1311_045302</name>
</gene>
<sequence>MVPGKSQDTSSTSIHELSSLTDAHPNSASAFHVVSSEKLGITRRIDSETVEYGDLVFLQTASGCTLPVIFVCPGRTGPVCRGHHVFMIHLSVQGRMRAWVTSPQSTTRSGALQLVDDPNDFNRAPTCFTLRSPLDAGAACQSGTGSKRATRTEKRPLPGARSQRQPSSQPGATVPLQVISHNVWLEPKLTSSWQLLSKRVSPRKRTRAHAIPDALQRAISGGESNVSDLTPDVIVITGAFCSTATGILRARLKRDLHMPFESPVLDHAGIFISSRFPIERTALFRFDASQKDRSVSRAAIYVRVRKQGKCVHLFAANVHPGTSTSTLKIRESQLCALRQWIQNLRLPEDEPVLITGDLRTCRASQHDAYERMLDILGAEDAAHIPPDLLATIQTSCQDINAMLASTKSFAARWSSSSRTSNARGSSSASSSSTASSAALAPSSDAVTMSTPRRPATVYSLMEPAIRNVLTVNPACNALTMRLGRGPSLADTILISRKHGIAQDPVFQVLANAATAVPYSITSQAEASDLSTHYPVALSLSL</sequence>
<dbReference type="InterPro" id="IPR036691">
    <property type="entry name" value="Endo/exonu/phosph_ase_sf"/>
</dbReference>
<dbReference type="PANTHER" id="PTHR16320:SF23">
    <property type="entry name" value="SPHINGOMYELINASE C 1"/>
    <property type="match status" value="1"/>
</dbReference>
<evidence type="ECO:0000256" key="1">
    <source>
        <dbReference type="SAM" id="MobiDB-lite"/>
    </source>
</evidence>
<dbReference type="Proteomes" id="UP000241890">
    <property type="component" value="Unassembled WGS sequence"/>
</dbReference>
<accession>A0A2R5GBD4</accession>
<evidence type="ECO:0000313" key="2">
    <source>
        <dbReference type="EMBL" id="GBG28307.1"/>
    </source>
</evidence>
<dbReference type="PANTHER" id="PTHR16320">
    <property type="entry name" value="SPHINGOMYELINASE FAMILY MEMBER"/>
    <property type="match status" value="1"/>
</dbReference>
<feature type="compositionally biased region" description="Low complexity" evidence="1">
    <location>
        <begin position="416"/>
        <end position="445"/>
    </location>
</feature>
<keyword evidence="3" id="KW-1185">Reference proteome</keyword>
<dbReference type="EMBL" id="BEYU01000040">
    <property type="protein sequence ID" value="GBG28307.1"/>
    <property type="molecule type" value="Genomic_DNA"/>
</dbReference>
<evidence type="ECO:0000313" key="3">
    <source>
        <dbReference type="Proteomes" id="UP000241890"/>
    </source>
</evidence>
<dbReference type="AlphaFoldDB" id="A0A2R5GBD4"/>
<feature type="region of interest" description="Disordered" evidence="1">
    <location>
        <begin position="138"/>
        <end position="173"/>
    </location>
</feature>
<dbReference type="InterPro" id="IPR038772">
    <property type="entry name" value="Sph/SMPD2-like"/>
</dbReference>
<organism evidence="2 3">
    <name type="scientific">Hondaea fermentalgiana</name>
    <dbReference type="NCBI Taxonomy" id="2315210"/>
    <lineage>
        <taxon>Eukaryota</taxon>
        <taxon>Sar</taxon>
        <taxon>Stramenopiles</taxon>
        <taxon>Bigyra</taxon>
        <taxon>Labyrinthulomycetes</taxon>
        <taxon>Thraustochytrida</taxon>
        <taxon>Thraustochytriidae</taxon>
        <taxon>Hondaea</taxon>
    </lineage>
</organism>
<dbReference type="Gene3D" id="3.60.10.10">
    <property type="entry name" value="Endonuclease/exonuclease/phosphatase"/>
    <property type="match status" value="1"/>
</dbReference>
<feature type="compositionally biased region" description="Polar residues" evidence="1">
    <location>
        <begin position="162"/>
        <end position="171"/>
    </location>
</feature>
<comment type="caution">
    <text evidence="2">The sequence shown here is derived from an EMBL/GenBank/DDBJ whole genome shotgun (WGS) entry which is preliminary data.</text>
</comment>